<comment type="caution">
    <text evidence="1">The sequence shown here is derived from an EMBL/GenBank/DDBJ whole genome shotgun (WGS) entry which is preliminary data.</text>
</comment>
<dbReference type="Proteomes" id="UP000797356">
    <property type="component" value="Chromosome 7"/>
</dbReference>
<name>A0A8K0IEN7_COCNU</name>
<dbReference type="AlphaFoldDB" id="A0A8K0IEN7"/>
<dbReference type="EMBL" id="CM017878">
    <property type="protein sequence ID" value="KAG1354676.1"/>
    <property type="molecule type" value="Genomic_DNA"/>
</dbReference>
<keyword evidence="2" id="KW-1185">Reference proteome</keyword>
<reference evidence="1" key="1">
    <citation type="journal article" date="2017" name="Gigascience">
        <title>The genome draft of coconut (Cocos nucifera).</title>
        <authorList>
            <person name="Xiao Y."/>
            <person name="Xu P."/>
            <person name="Fan H."/>
            <person name="Baudouin L."/>
            <person name="Xia W."/>
            <person name="Bocs S."/>
            <person name="Xu J."/>
            <person name="Li Q."/>
            <person name="Guo A."/>
            <person name="Zhou L."/>
            <person name="Li J."/>
            <person name="Wu Y."/>
            <person name="Ma Z."/>
            <person name="Armero A."/>
            <person name="Issali A.E."/>
            <person name="Liu N."/>
            <person name="Peng M."/>
            <person name="Yang Y."/>
        </authorList>
    </citation>
    <scope>NUCLEOTIDE SEQUENCE</scope>
    <source>
        <tissue evidence="1">Spear leaf of Hainan Tall coconut</tissue>
    </source>
</reference>
<accession>A0A8K0IEN7</accession>
<proteinExistence type="predicted"/>
<sequence>MVSTKQAESQLVETVASNAWYFIHTWKKRKGFGRILADCMERMAGEWSERPAGRNLTDASGNRCIHSRLPKIRSSLQRIL</sequence>
<evidence type="ECO:0000313" key="2">
    <source>
        <dbReference type="Proteomes" id="UP000797356"/>
    </source>
</evidence>
<evidence type="ECO:0000313" key="1">
    <source>
        <dbReference type="EMBL" id="KAG1354676.1"/>
    </source>
</evidence>
<gene>
    <name evidence="1" type="ORF">COCNU_07G007880</name>
</gene>
<organism evidence="1 2">
    <name type="scientific">Cocos nucifera</name>
    <name type="common">Coconut palm</name>
    <dbReference type="NCBI Taxonomy" id="13894"/>
    <lineage>
        <taxon>Eukaryota</taxon>
        <taxon>Viridiplantae</taxon>
        <taxon>Streptophyta</taxon>
        <taxon>Embryophyta</taxon>
        <taxon>Tracheophyta</taxon>
        <taxon>Spermatophyta</taxon>
        <taxon>Magnoliopsida</taxon>
        <taxon>Liliopsida</taxon>
        <taxon>Arecaceae</taxon>
        <taxon>Arecoideae</taxon>
        <taxon>Cocoseae</taxon>
        <taxon>Attaleinae</taxon>
        <taxon>Cocos</taxon>
    </lineage>
</organism>
<reference evidence="1" key="2">
    <citation type="submission" date="2019-07" db="EMBL/GenBank/DDBJ databases">
        <authorList>
            <person name="Yang Y."/>
            <person name="Bocs S."/>
            <person name="Baudouin L."/>
        </authorList>
    </citation>
    <scope>NUCLEOTIDE SEQUENCE</scope>
    <source>
        <tissue evidence="1">Spear leaf of Hainan Tall coconut</tissue>
    </source>
</reference>
<protein>
    <submittedName>
        <fullName evidence="1">Uncharacterized protein</fullName>
    </submittedName>
</protein>